<feature type="transmembrane region" description="Helical" evidence="7">
    <location>
        <begin position="156"/>
        <end position="181"/>
    </location>
</feature>
<comment type="subcellular location">
    <subcellularLocation>
        <location evidence="1 7">Cell membrane</location>
        <topology evidence="1 7">Multi-pass membrane protein</topology>
    </subcellularLocation>
</comment>
<proteinExistence type="inferred from homology"/>
<keyword evidence="5 7" id="KW-1133">Transmembrane helix</keyword>
<comment type="caution">
    <text evidence="9">The sequence shown here is derived from an EMBL/GenBank/DDBJ whole genome shotgun (WGS) entry which is preliminary data.</text>
</comment>
<dbReference type="GO" id="GO:0055085">
    <property type="term" value="P:transmembrane transport"/>
    <property type="evidence" value="ECO:0007669"/>
    <property type="project" value="InterPro"/>
</dbReference>
<dbReference type="EMBL" id="LQYT01000016">
    <property type="protein sequence ID" value="KYD21937.1"/>
    <property type="molecule type" value="Genomic_DNA"/>
</dbReference>
<dbReference type="InterPro" id="IPR035906">
    <property type="entry name" value="MetI-like_sf"/>
</dbReference>
<dbReference type="Gene3D" id="1.10.3720.10">
    <property type="entry name" value="MetI-like"/>
    <property type="match status" value="1"/>
</dbReference>
<dbReference type="STRING" id="301148.B4135_1563"/>
<keyword evidence="6 7" id="KW-0472">Membrane</keyword>
<keyword evidence="2 7" id="KW-0813">Transport</keyword>
<dbReference type="SUPFAM" id="SSF161098">
    <property type="entry name" value="MetI-like"/>
    <property type="match status" value="1"/>
</dbReference>
<dbReference type="PANTHER" id="PTHR43386:SF1">
    <property type="entry name" value="D,D-DIPEPTIDE TRANSPORT SYSTEM PERMEASE PROTEIN DDPC-RELATED"/>
    <property type="match status" value="1"/>
</dbReference>
<protein>
    <recommendedName>
        <fullName evidence="8">ABC transmembrane type-1 domain-containing protein</fullName>
    </recommendedName>
</protein>
<dbReference type="GO" id="GO:0005886">
    <property type="term" value="C:plasma membrane"/>
    <property type="evidence" value="ECO:0007669"/>
    <property type="project" value="UniProtKB-SubCell"/>
</dbReference>
<evidence type="ECO:0000256" key="5">
    <source>
        <dbReference type="ARBA" id="ARBA00022989"/>
    </source>
</evidence>
<feature type="transmembrane region" description="Helical" evidence="7">
    <location>
        <begin position="46"/>
        <end position="68"/>
    </location>
</feature>
<keyword evidence="3" id="KW-1003">Cell membrane</keyword>
<name>A0A150MBJ0_9BACI</name>
<dbReference type="Pfam" id="PF00528">
    <property type="entry name" value="BPD_transp_1"/>
    <property type="match status" value="1"/>
</dbReference>
<evidence type="ECO:0000256" key="4">
    <source>
        <dbReference type="ARBA" id="ARBA00022692"/>
    </source>
</evidence>
<sequence>MMNFPPLAGGENMTAIALKKKEEPERAGGKTRLKNHFALRLFKNKIAFISLLFLVFVHIAVFIGPFFWTIHPEKIDPQHVLSGFSAKHPLGTDELGRDVLSRLLHGGRITLLVGFFAMLCTIFVGSFIGAVAGYFGGWLEALLMRIIEAMMAIPNFFLALIALTVLGNSPVMVVLVIALTSWMEIARIVYGETLKWKAQEFVEASVVAGASSFWTLFRHILPQIYPTIIVSGTLSIAGSILTESAISYLGLGIQPPTPTWGNMLQNAQQYIWTNPSLGFVPGAAITLVVLAYNFLGDGMRDALDPRYKR</sequence>
<comment type="similarity">
    <text evidence="7">Belongs to the binding-protein-dependent transport system permease family.</text>
</comment>
<evidence type="ECO:0000313" key="10">
    <source>
        <dbReference type="Proteomes" id="UP000075683"/>
    </source>
</evidence>
<dbReference type="InterPro" id="IPR000515">
    <property type="entry name" value="MetI-like"/>
</dbReference>
<dbReference type="InterPro" id="IPR025966">
    <property type="entry name" value="OppC_N"/>
</dbReference>
<dbReference type="AlphaFoldDB" id="A0A150MBJ0"/>
<reference evidence="9 10" key="1">
    <citation type="submission" date="2016-01" db="EMBL/GenBank/DDBJ databases">
        <title>Draft Genome Sequences of Seven Thermophilic Sporeformers Isolated from Foods.</title>
        <authorList>
            <person name="Berendsen E.M."/>
            <person name="Wells-Bennik M.H."/>
            <person name="Krawcyk A.O."/>
            <person name="De Jong A."/>
            <person name="Holsappel S."/>
            <person name="Eijlander R.T."/>
            <person name="Kuipers O.P."/>
        </authorList>
    </citation>
    <scope>NUCLEOTIDE SEQUENCE [LARGE SCALE GENOMIC DNA]</scope>
    <source>
        <strain evidence="9 10">B4135</strain>
    </source>
</reference>
<dbReference type="PATRIC" id="fig|301148.3.peg.1052"/>
<evidence type="ECO:0000259" key="8">
    <source>
        <dbReference type="PROSITE" id="PS50928"/>
    </source>
</evidence>
<evidence type="ECO:0000256" key="3">
    <source>
        <dbReference type="ARBA" id="ARBA00022475"/>
    </source>
</evidence>
<evidence type="ECO:0000256" key="7">
    <source>
        <dbReference type="RuleBase" id="RU363032"/>
    </source>
</evidence>
<evidence type="ECO:0000256" key="2">
    <source>
        <dbReference type="ARBA" id="ARBA00022448"/>
    </source>
</evidence>
<dbReference type="CDD" id="cd06261">
    <property type="entry name" value="TM_PBP2"/>
    <property type="match status" value="1"/>
</dbReference>
<feature type="transmembrane region" description="Helical" evidence="7">
    <location>
        <begin position="109"/>
        <end position="135"/>
    </location>
</feature>
<organism evidence="9 10">
    <name type="scientific">Caldibacillus debilis</name>
    <dbReference type="NCBI Taxonomy" id="301148"/>
    <lineage>
        <taxon>Bacteria</taxon>
        <taxon>Bacillati</taxon>
        <taxon>Bacillota</taxon>
        <taxon>Bacilli</taxon>
        <taxon>Bacillales</taxon>
        <taxon>Bacillaceae</taxon>
        <taxon>Caldibacillus</taxon>
    </lineage>
</organism>
<feature type="transmembrane region" description="Helical" evidence="7">
    <location>
        <begin position="271"/>
        <end position="295"/>
    </location>
</feature>
<evidence type="ECO:0000256" key="6">
    <source>
        <dbReference type="ARBA" id="ARBA00023136"/>
    </source>
</evidence>
<gene>
    <name evidence="9" type="ORF">B4135_1563</name>
</gene>
<dbReference type="InterPro" id="IPR050366">
    <property type="entry name" value="BP-dependent_transpt_permease"/>
</dbReference>
<feature type="transmembrane region" description="Helical" evidence="7">
    <location>
        <begin position="228"/>
        <end position="251"/>
    </location>
</feature>
<dbReference type="PROSITE" id="PS50928">
    <property type="entry name" value="ABC_TM1"/>
    <property type="match status" value="1"/>
</dbReference>
<accession>A0A150MBJ0</accession>
<feature type="domain" description="ABC transmembrane type-1" evidence="8">
    <location>
        <begin position="107"/>
        <end position="296"/>
    </location>
</feature>
<dbReference type="PANTHER" id="PTHR43386">
    <property type="entry name" value="OLIGOPEPTIDE TRANSPORT SYSTEM PERMEASE PROTEIN APPC"/>
    <property type="match status" value="1"/>
</dbReference>
<dbReference type="Proteomes" id="UP000075683">
    <property type="component" value="Unassembled WGS sequence"/>
</dbReference>
<dbReference type="Pfam" id="PF12911">
    <property type="entry name" value="OppC_N"/>
    <property type="match status" value="1"/>
</dbReference>
<evidence type="ECO:0000313" key="9">
    <source>
        <dbReference type="EMBL" id="KYD21937.1"/>
    </source>
</evidence>
<keyword evidence="4 7" id="KW-0812">Transmembrane</keyword>
<evidence type="ECO:0000256" key="1">
    <source>
        <dbReference type="ARBA" id="ARBA00004651"/>
    </source>
</evidence>